<sequence length="86" mass="10017">MSFKCILIVGYLGIEASLNAFYILKAQVSFLDDSFPFYWSFYSILLSFSSQTVPHNLIRQCKLWHAPWLSQIIIFFNCNLVLDSKN</sequence>
<protein>
    <submittedName>
        <fullName evidence="1">Uncharacterized protein</fullName>
    </submittedName>
</protein>
<organism evidence="1">
    <name type="scientific">Anguilla anguilla</name>
    <name type="common">European freshwater eel</name>
    <name type="synonym">Muraena anguilla</name>
    <dbReference type="NCBI Taxonomy" id="7936"/>
    <lineage>
        <taxon>Eukaryota</taxon>
        <taxon>Metazoa</taxon>
        <taxon>Chordata</taxon>
        <taxon>Craniata</taxon>
        <taxon>Vertebrata</taxon>
        <taxon>Euteleostomi</taxon>
        <taxon>Actinopterygii</taxon>
        <taxon>Neopterygii</taxon>
        <taxon>Teleostei</taxon>
        <taxon>Anguilliformes</taxon>
        <taxon>Anguillidae</taxon>
        <taxon>Anguilla</taxon>
    </lineage>
</organism>
<dbReference type="AlphaFoldDB" id="A0A0E9XKW5"/>
<evidence type="ECO:0000313" key="1">
    <source>
        <dbReference type="EMBL" id="JAI03373.1"/>
    </source>
</evidence>
<proteinExistence type="predicted"/>
<dbReference type="EMBL" id="GBXM01005205">
    <property type="protein sequence ID" value="JAI03373.1"/>
    <property type="molecule type" value="Transcribed_RNA"/>
</dbReference>
<accession>A0A0E9XKW5</accession>
<reference evidence="1" key="1">
    <citation type="submission" date="2014-11" db="EMBL/GenBank/DDBJ databases">
        <authorList>
            <person name="Amaro Gonzalez C."/>
        </authorList>
    </citation>
    <scope>NUCLEOTIDE SEQUENCE</scope>
</reference>
<reference evidence="1" key="2">
    <citation type="journal article" date="2015" name="Fish Shellfish Immunol.">
        <title>Early steps in the European eel (Anguilla anguilla)-Vibrio vulnificus interaction in the gills: Role of the RtxA13 toxin.</title>
        <authorList>
            <person name="Callol A."/>
            <person name="Pajuelo D."/>
            <person name="Ebbesson L."/>
            <person name="Teles M."/>
            <person name="MacKenzie S."/>
            <person name="Amaro C."/>
        </authorList>
    </citation>
    <scope>NUCLEOTIDE SEQUENCE</scope>
</reference>
<name>A0A0E9XKW5_ANGAN</name>